<sequence>MFVLLSLLFLGSRLWRLGFRVQELDMFLRLLPKVPMNRKKELCTNGGVCAACGTKIGTWKPSQPERSKRNTVSLLELGSRNWTIRNGFKDLSDEEGETDELQGDGTVKLKGEDCRGKEASGRGGF</sequence>
<accession>A0A9E7JUX1</accession>
<proteinExistence type="predicted"/>
<feature type="chain" id="PRO_5039067773" evidence="1">
    <location>
        <begin position="19"/>
        <end position="125"/>
    </location>
</feature>
<organism evidence="2 3">
    <name type="scientific">Musa troglodytarum</name>
    <name type="common">fe'i banana</name>
    <dbReference type="NCBI Taxonomy" id="320322"/>
    <lineage>
        <taxon>Eukaryota</taxon>
        <taxon>Viridiplantae</taxon>
        <taxon>Streptophyta</taxon>
        <taxon>Embryophyta</taxon>
        <taxon>Tracheophyta</taxon>
        <taxon>Spermatophyta</taxon>
        <taxon>Magnoliopsida</taxon>
        <taxon>Liliopsida</taxon>
        <taxon>Zingiberales</taxon>
        <taxon>Musaceae</taxon>
        <taxon>Musa</taxon>
    </lineage>
</organism>
<keyword evidence="3" id="KW-1185">Reference proteome</keyword>
<evidence type="ECO:0000313" key="2">
    <source>
        <dbReference type="EMBL" id="URD94288.1"/>
    </source>
</evidence>
<protein>
    <submittedName>
        <fullName evidence="2">Uncharacterized protein</fullName>
    </submittedName>
</protein>
<dbReference type="EMBL" id="CP097505">
    <property type="protein sequence ID" value="URD94288.1"/>
    <property type="molecule type" value="Genomic_DNA"/>
</dbReference>
<dbReference type="Proteomes" id="UP001055439">
    <property type="component" value="Chromosome 3"/>
</dbReference>
<evidence type="ECO:0000313" key="3">
    <source>
        <dbReference type="Proteomes" id="UP001055439"/>
    </source>
</evidence>
<reference evidence="2" key="1">
    <citation type="submission" date="2022-05" db="EMBL/GenBank/DDBJ databases">
        <title>The Musa troglodytarum L. genome provides insights into the mechanism of non-climacteric behaviour and enrichment of carotenoids.</title>
        <authorList>
            <person name="Wang J."/>
        </authorList>
    </citation>
    <scope>NUCLEOTIDE SEQUENCE</scope>
    <source>
        <tissue evidence="2">Leaf</tissue>
    </source>
</reference>
<keyword evidence="1" id="KW-0732">Signal</keyword>
<feature type="signal peptide" evidence="1">
    <location>
        <begin position="1"/>
        <end position="18"/>
    </location>
</feature>
<gene>
    <name evidence="2" type="ORF">MUK42_35708</name>
</gene>
<name>A0A9E7JUX1_9LILI</name>
<dbReference type="AlphaFoldDB" id="A0A9E7JUX1"/>
<evidence type="ECO:0000256" key="1">
    <source>
        <dbReference type="SAM" id="SignalP"/>
    </source>
</evidence>